<dbReference type="Pfam" id="PF13862">
    <property type="entry name" value="BCCIP"/>
    <property type="match status" value="1"/>
</dbReference>
<organism evidence="4 5">
    <name type="scientific">Morus notabilis</name>
    <dbReference type="NCBI Taxonomy" id="981085"/>
    <lineage>
        <taxon>Eukaryota</taxon>
        <taxon>Viridiplantae</taxon>
        <taxon>Streptophyta</taxon>
        <taxon>Embryophyta</taxon>
        <taxon>Tracheophyta</taxon>
        <taxon>Spermatophyta</taxon>
        <taxon>Magnoliopsida</taxon>
        <taxon>eudicotyledons</taxon>
        <taxon>Gunneridae</taxon>
        <taxon>Pentapetalae</taxon>
        <taxon>rosids</taxon>
        <taxon>fabids</taxon>
        <taxon>Rosales</taxon>
        <taxon>Moraceae</taxon>
        <taxon>Moreae</taxon>
        <taxon>Morus</taxon>
    </lineage>
</organism>
<dbReference type="EMBL" id="KE345002">
    <property type="protein sequence ID" value="EXB89003.1"/>
    <property type="molecule type" value="Genomic_DNA"/>
</dbReference>
<feature type="compositionally biased region" description="Acidic residues" evidence="3">
    <location>
        <begin position="63"/>
        <end position="75"/>
    </location>
</feature>
<evidence type="ECO:0000313" key="5">
    <source>
        <dbReference type="Proteomes" id="UP000030645"/>
    </source>
</evidence>
<evidence type="ECO:0000256" key="3">
    <source>
        <dbReference type="SAM" id="MobiDB-lite"/>
    </source>
</evidence>
<dbReference type="eggNOG" id="KOG3034">
    <property type="taxonomic scope" value="Eukaryota"/>
</dbReference>
<dbReference type="STRING" id="981085.W9RP16"/>
<reference evidence="5" key="1">
    <citation type="submission" date="2013-01" db="EMBL/GenBank/DDBJ databases">
        <title>Draft Genome Sequence of a Mulberry Tree, Morus notabilis C.K. Schneid.</title>
        <authorList>
            <person name="He N."/>
            <person name="Zhao S."/>
        </authorList>
    </citation>
    <scope>NUCLEOTIDE SEQUENCE</scope>
</reference>
<sequence>MPRRPLRRSQLVKHHPLTFSPFSRSIAQVGFISMGNHQKNGSLIHKSNVPSSSAGKESVDNNVESESDEIEPSDDEEFDGVIQADFEFFDPKPDDFHGVKTLLQTYLDVKEWDLSGFADLILGQPTVGTVVKVADDEDNGIFSVVSALNLYRYKDHKCIVEIKEFLRRVCQEKNMRDDLKSLLGEEARNVGLLVSQRVSNLPPQLLPPLYDALFDEVSWATEDEPTEELRKSFCFKFYLVITKFYELKSTSQKRRQNSKTSGDEETIYVKPEDEIFHKLSLWSVSFPLQTQPVPPHELRNYRLMGLVMVVEAEKIPTVRQELKSLISES</sequence>
<keyword evidence="5" id="KW-1185">Reference proteome</keyword>
<name>W9RP16_9ROSA</name>
<dbReference type="AlphaFoldDB" id="W9RP16"/>
<dbReference type="PIRSF" id="PIRSF028983">
    <property type="entry name" value="BCP1"/>
    <property type="match status" value="1"/>
</dbReference>
<dbReference type="InterPro" id="IPR025602">
    <property type="entry name" value="BCP1_family"/>
</dbReference>
<dbReference type="PANTHER" id="PTHR13261:SF0">
    <property type="entry name" value="BRCA2 AND CDKN1A-INTERACTING PROTEIN"/>
    <property type="match status" value="1"/>
</dbReference>
<dbReference type="GO" id="GO:0005634">
    <property type="term" value="C:nucleus"/>
    <property type="evidence" value="ECO:0007669"/>
    <property type="project" value="TreeGrafter"/>
</dbReference>
<evidence type="ECO:0000313" key="4">
    <source>
        <dbReference type="EMBL" id="EXB89003.1"/>
    </source>
</evidence>
<evidence type="ECO:0000256" key="1">
    <source>
        <dbReference type="ARBA" id="ARBA00006781"/>
    </source>
</evidence>
<feature type="region of interest" description="Disordered" evidence="3">
    <location>
        <begin position="42"/>
        <end position="75"/>
    </location>
</feature>
<protein>
    <recommendedName>
        <fullName evidence="2">Protein BCCIP homolog</fullName>
    </recommendedName>
</protein>
<accession>W9RP16</accession>
<gene>
    <name evidence="4" type="ORF">L484_002717</name>
</gene>
<dbReference type="KEGG" id="mnt:21386278"/>
<dbReference type="Proteomes" id="UP000030645">
    <property type="component" value="Unassembled WGS sequence"/>
</dbReference>
<evidence type="ECO:0000256" key="2">
    <source>
        <dbReference type="PIRNR" id="PIRNR028983"/>
    </source>
</evidence>
<dbReference type="OrthoDB" id="27543at2759"/>
<proteinExistence type="inferred from homology"/>
<dbReference type="PANTHER" id="PTHR13261">
    <property type="entry name" value="BRCA2 AND CDKN1A INTERACTING PROTEIN"/>
    <property type="match status" value="1"/>
</dbReference>
<comment type="similarity">
    <text evidence="1 2">Belongs to the BCP1 family.</text>
</comment>